<accession>A0A3P6RJS0</accession>
<reference evidence="1 2" key="1">
    <citation type="submission" date="2018-11" db="EMBL/GenBank/DDBJ databases">
        <authorList>
            <consortium name="Pathogen Informatics"/>
        </authorList>
    </citation>
    <scope>NUCLEOTIDE SEQUENCE [LARGE SCALE GENOMIC DNA]</scope>
</reference>
<evidence type="ECO:0000313" key="1">
    <source>
        <dbReference type="EMBL" id="VDK54920.1"/>
    </source>
</evidence>
<name>A0A3P6RJS0_9BILA</name>
<dbReference type="AlphaFoldDB" id="A0A3P6RJS0"/>
<protein>
    <submittedName>
        <fullName evidence="1">Uncharacterized protein</fullName>
    </submittedName>
</protein>
<keyword evidence="2" id="KW-1185">Reference proteome</keyword>
<dbReference type="Proteomes" id="UP000271098">
    <property type="component" value="Unassembled WGS sequence"/>
</dbReference>
<organism evidence="1 2">
    <name type="scientific">Gongylonema pulchrum</name>
    <dbReference type="NCBI Taxonomy" id="637853"/>
    <lineage>
        <taxon>Eukaryota</taxon>
        <taxon>Metazoa</taxon>
        <taxon>Ecdysozoa</taxon>
        <taxon>Nematoda</taxon>
        <taxon>Chromadorea</taxon>
        <taxon>Rhabditida</taxon>
        <taxon>Spirurina</taxon>
        <taxon>Spiruromorpha</taxon>
        <taxon>Spiruroidea</taxon>
        <taxon>Gongylonematidae</taxon>
        <taxon>Gongylonema</taxon>
    </lineage>
</organism>
<evidence type="ECO:0000313" key="2">
    <source>
        <dbReference type="Proteomes" id="UP000271098"/>
    </source>
</evidence>
<sequence>MQSMYEIPNRTMQMAQQIEQLQLRLQYLQQCYMSECHGGVPQNEQQPVSVMQRGSEVQVLALIRVILCFQNYGNRVDTQCKDSVVLMLLKFSDLLERNCLKILDSELRTAS</sequence>
<dbReference type="EMBL" id="UYRT01015317">
    <property type="protein sequence ID" value="VDK54920.1"/>
    <property type="molecule type" value="Genomic_DNA"/>
</dbReference>
<proteinExistence type="predicted"/>
<gene>
    <name evidence="1" type="ORF">GPUH_LOCUS6487</name>
</gene>